<dbReference type="InterPro" id="IPR025586">
    <property type="entry name" value="PcfJ"/>
</dbReference>
<dbReference type="EMBL" id="LZYZ01000002">
    <property type="protein sequence ID" value="OOM14494.1"/>
    <property type="molecule type" value="Genomic_DNA"/>
</dbReference>
<evidence type="ECO:0008006" key="3">
    <source>
        <dbReference type="Google" id="ProtNLM"/>
    </source>
</evidence>
<protein>
    <recommendedName>
        <fullName evidence="3">PcfJ-like protein</fullName>
    </recommendedName>
</protein>
<dbReference type="AlphaFoldDB" id="A0A1S8NDD1"/>
<reference evidence="1 2" key="1">
    <citation type="submission" date="2016-05" db="EMBL/GenBank/DDBJ databases">
        <title>Microbial solvent formation.</title>
        <authorList>
            <person name="Poehlein A."/>
            <person name="Montoya Solano J.D."/>
            <person name="Flitsch S."/>
            <person name="Krabben P."/>
            <person name="Duerre P."/>
            <person name="Daniel R."/>
        </authorList>
    </citation>
    <scope>NUCLEOTIDE SEQUENCE [LARGE SCALE GENOMIC DNA]</scope>
    <source>
        <strain evidence="1 2">L1-8</strain>
    </source>
</reference>
<evidence type="ECO:0000313" key="2">
    <source>
        <dbReference type="Proteomes" id="UP000191154"/>
    </source>
</evidence>
<dbReference type="Pfam" id="PF14284">
    <property type="entry name" value="PcfJ"/>
    <property type="match status" value="1"/>
</dbReference>
<sequence length="504" mass="59119">MKLFVKSWFKDIDFKSFYLIYDIENGHTKEEEMELSIIKENIGDGELVTNIYSGNCKCECGNELNLQELCVGEFGTSFECKCGKRVWLTQIDEEIKELLVYEGYHYMTEEYFIIVKQKVYSKLNLTKTRILNNKLRESNNYLFIDFENKSFFYIDKKGRTIKDNGRVFFRNITVEEMTELSENLKEFCDKNNIHPNYGVIVEKLISDYNSPNFADVLKKAISEYYIENFIKEGLSYLFKYDFLVNSSILEKHCSINKKATTCGEILGVPKKVISYIRDNKLDSPNICKLKNFLRENSYNDFKALISNEDSMFTLDDLEKISYLLKHGYNATKLNRYAANIIKTEKLNREDLLTYLADSIRMSMSQNIKFRLYSKNLKQRHDKIMVKYKLVRDEIVNKKLLDIHDNISINQYGEEYTAIIPRSVSDFEKEAENQRHCVLSYAEGMANNEMLIVFIRCRDNLDKSHITLEILNGRIVQAKKFTNNPVDSNDIVYLRGLAKANGWIF</sequence>
<name>A0A1S8NDD1_CLOSA</name>
<proteinExistence type="predicted"/>
<evidence type="ECO:0000313" key="1">
    <source>
        <dbReference type="EMBL" id="OOM14494.1"/>
    </source>
</evidence>
<organism evidence="1 2">
    <name type="scientific">Clostridium saccharobutylicum</name>
    <dbReference type="NCBI Taxonomy" id="169679"/>
    <lineage>
        <taxon>Bacteria</taxon>
        <taxon>Bacillati</taxon>
        <taxon>Bacillota</taxon>
        <taxon>Clostridia</taxon>
        <taxon>Eubacteriales</taxon>
        <taxon>Clostridiaceae</taxon>
        <taxon>Clostridium</taxon>
    </lineage>
</organism>
<accession>A0A1S8NDD1</accession>
<comment type="caution">
    <text evidence="1">The sequence shown here is derived from an EMBL/GenBank/DDBJ whole genome shotgun (WGS) entry which is preliminary data.</text>
</comment>
<dbReference type="Proteomes" id="UP000191154">
    <property type="component" value="Unassembled WGS sequence"/>
</dbReference>
<gene>
    <name evidence="1" type="ORF">CLOSAC_13740</name>
</gene>